<dbReference type="EMBL" id="OB668691">
    <property type="protein sequence ID" value="CAD7234433.1"/>
    <property type="molecule type" value="Genomic_DNA"/>
</dbReference>
<dbReference type="AlphaFoldDB" id="A0A7R8ZS48"/>
<dbReference type="GO" id="GO:0000938">
    <property type="term" value="C:GARP complex"/>
    <property type="evidence" value="ECO:0007669"/>
    <property type="project" value="InterPro"/>
</dbReference>
<dbReference type="OrthoDB" id="10261632at2759"/>
<gene>
    <name evidence="2" type="ORF">CTOB1V02_LOCUS12249</name>
</gene>
<dbReference type="InterPro" id="IPR038260">
    <property type="entry name" value="Vps53_C_sf"/>
</dbReference>
<dbReference type="PANTHER" id="PTHR12820">
    <property type="entry name" value="VACUOLAR SORTING PROTEIN 53"/>
    <property type="match status" value="1"/>
</dbReference>
<name>A0A7R8ZS48_9CRUS</name>
<dbReference type="GO" id="GO:0042147">
    <property type="term" value="P:retrograde transport, endosome to Golgi"/>
    <property type="evidence" value="ECO:0007669"/>
    <property type="project" value="InterPro"/>
</dbReference>
<dbReference type="Pfam" id="PF16854">
    <property type="entry name" value="VPS53_C"/>
    <property type="match status" value="1"/>
</dbReference>
<protein>
    <recommendedName>
        <fullName evidence="1">Vps53 C-terminal domain-containing protein</fullName>
    </recommendedName>
</protein>
<organism evidence="2">
    <name type="scientific">Cyprideis torosa</name>
    <dbReference type="NCBI Taxonomy" id="163714"/>
    <lineage>
        <taxon>Eukaryota</taxon>
        <taxon>Metazoa</taxon>
        <taxon>Ecdysozoa</taxon>
        <taxon>Arthropoda</taxon>
        <taxon>Crustacea</taxon>
        <taxon>Oligostraca</taxon>
        <taxon>Ostracoda</taxon>
        <taxon>Podocopa</taxon>
        <taxon>Podocopida</taxon>
        <taxon>Cytherocopina</taxon>
        <taxon>Cytheroidea</taxon>
        <taxon>Cytherideidae</taxon>
        <taxon>Cyprideis</taxon>
    </lineage>
</organism>
<proteinExistence type="predicted"/>
<accession>A0A7R8ZS48</accession>
<dbReference type="InterPro" id="IPR031745">
    <property type="entry name" value="Vps53_C"/>
</dbReference>
<evidence type="ECO:0000313" key="2">
    <source>
        <dbReference type="EMBL" id="CAD7234433.1"/>
    </source>
</evidence>
<dbReference type="PANTHER" id="PTHR12820:SF0">
    <property type="entry name" value="VACUOLAR PROTEIN SORTING-ASSOCIATED PROTEIN 53 HOMOLOG"/>
    <property type="match status" value="1"/>
</dbReference>
<feature type="domain" description="Vps53 C-terminal" evidence="1">
    <location>
        <begin position="119"/>
        <end position="200"/>
    </location>
</feature>
<dbReference type="InterPro" id="IPR039766">
    <property type="entry name" value="Vps53"/>
</dbReference>
<reference evidence="2" key="1">
    <citation type="submission" date="2020-11" db="EMBL/GenBank/DDBJ databases">
        <authorList>
            <person name="Tran Van P."/>
        </authorList>
    </citation>
    <scope>NUCLEOTIDE SEQUENCE</scope>
</reference>
<dbReference type="GO" id="GO:0005829">
    <property type="term" value="C:cytosol"/>
    <property type="evidence" value="ECO:0007669"/>
    <property type="project" value="GOC"/>
</dbReference>
<evidence type="ECO:0000259" key="1">
    <source>
        <dbReference type="Pfam" id="PF16854"/>
    </source>
</evidence>
<sequence length="284" mass="30728">VLTASEYCLSTADQLEAKLKEKISRGLKDKVNLSPESDAFRKVISICVALLVQDVQAGCETALATMNKAVLVTMNNVMTNRTYMGTKTRKLMALWLPSFIPRFLSHLYKCKPMSPVGAEQALLDAHMLKTTLLDLPSVGARIVRKPPASYTKIVSKGMGHVEMVLKVVMAANDPPKMLVEQFIACVKDGDAQEFQKCLEMMSIKKQDQAYCLELYKAQKAGAGPSVGLRGVLLSPPSGATGPSGVTGAQSMAQAFLNPSSALDQLSLSPEGKIKKLEKLIRKGL</sequence>
<feature type="non-terminal residue" evidence="2">
    <location>
        <position position="1"/>
    </location>
</feature>
<dbReference type="Gene3D" id="1.10.357.110">
    <property type="entry name" value="Vacuolar protein sorting-associated protein 53, C-terminus"/>
    <property type="match status" value="1"/>
</dbReference>